<dbReference type="SUPFAM" id="SSF50939">
    <property type="entry name" value="Sialidases"/>
    <property type="match status" value="1"/>
</dbReference>
<feature type="region of interest" description="Disordered" evidence="1">
    <location>
        <begin position="22"/>
        <end position="46"/>
    </location>
</feature>
<dbReference type="AlphaFoldDB" id="A0A366H7P7"/>
<dbReference type="RefSeq" id="WP_211325689.1">
    <property type="nucleotide sequence ID" value="NZ_QNRR01000012.1"/>
</dbReference>
<proteinExistence type="predicted"/>
<keyword evidence="3" id="KW-1185">Reference proteome</keyword>
<reference evidence="2 3" key="1">
    <citation type="submission" date="2018-06" db="EMBL/GenBank/DDBJ databases">
        <title>Genomic Encyclopedia of Type Strains, Phase IV (KMG-IV): sequencing the most valuable type-strain genomes for metagenomic binning, comparative biology and taxonomic classification.</title>
        <authorList>
            <person name="Goeker M."/>
        </authorList>
    </citation>
    <scope>NUCLEOTIDE SEQUENCE [LARGE SCALE GENOMIC DNA]</scope>
    <source>
        <strain evidence="2 3">DSM 25532</strain>
    </source>
</reference>
<evidence type="ECO:0000313" key="3">
    <source>
        <dbReference type="Proteomes" id="UP000253426"/>
    </source>
</evidence>
<dbReference type="Proteomes" id="UP000253426">
    <property type="component" value="Unassembled WGS sequence"/>
</dbReference>
<protein>
    <recommendedName>
        <fullName evidence="4">BNR repeat protein</fullName>
    </recommendedName>
</protein>
<evidence type="ECO:0008006" key="4">
    <source>
        <dbReference type="Google" id="ProtNLM"/>
    </source>
</evidence>
<dbReference type="CDD" id="cd15482">
    <property type="entry name" value="Sialidase_non-viral"/>
    <property type="match status" value="1"/>
</dbReference>
<name>A0A366H7P7_9BACT</name>
<gene>
    <name evidence="2" type="ORF">DES53_11273</name>
</gene>
<organism evidence="2 3">
    <name type="scientific">Roseimicrobium gellanilyticum</name>
    <dbReference type="NCBI Taxonomy" id="748857"/>
    <lineage>
        <taxon>Bacteria</taxon>
        <taxon>Pseudomonadati</taxon>
        <taxon>Verrucomicrobiota</taxon>
        <taxon>Verrucomicrobiia</taxon>
        <taxon>Verrucomicrobiales</taxon>
        <taxon>Verrucomicrobiaceae</taxon>
        <taxon>Roseimicrobium</taxon>
    </lineage>
</organism>
<evidence type="ECO:0000256" key="1">
    <source>
        <dbReference type="SAM" id="MobiDB-lite"/>
    </source>
</evidence>
<sequence>MRLELPYVALLVSTVTCLGGSEPVVTPHSKHPAKTGGSESRIPDRREDRPVYLTANNMSIATGQPSLTLMSSGSIQIPVWSLSGGTPGQSVAGLVTGLPSGCAAVKVEIVVTTTDTATSPKYEDVYRVHLSQMEEDAPFTKRHYQGYPVRAPLPTAPFHTRTILLESYYEVEPDAPLWVRVQREPADPADSFTSPTGLAVVKVTPVEAPAKPHVVQNVSGYNSWPMMQAIGEKLVCVYSRGKAHTIGEDARAVYARTSTDGGKTWTPETVVANTPGYGEVPVGKGLDAAGSMLLWVRRVGPERIHDLYRTTDGVTFTLVATPKLAVSPMQITDVFAVPTVGLMALWFEGNYGDGPNSSWGTVTSSDNGATWTQTTVESKLTKAQWPTEPAAVYLGDGKILAIARTELGGTTSERAQFQLVSRDYGATWTRSKTNIGDVMASTPSLILDTKTGLLSNYYYQRGKGGILRRRVVDPDSVFDQPLKWPVSHAIATGSQISFDAGNVNATVIGDTHYLAFYSGEAPDTAVLVSEIAAPEGSVPHNAESPDESRE</sequence>
<accession>A0A366H7P7</accession>
<comment type="caution">
    <text evidence="2">The sequence shown here is derived from an EMBL/GenBank/DDBJ whole genome shotgun (WGS) entry which is preliminary data.</text>
</comment>
<dbReference type="InterPro" id="IPR036278">
    <property type="entry name" value="Sialidase_sf"/>
</dbReference>
<dbReference type="EMBL" id="QNRR01000012">
    <property type="protein sequence ID" value="RBP38075.1"/>
    <property type="molecule type" value="Genomic_DNA"/>
</dbReference>
<dbReference type="Gene3D" id="2.120.10.10">
    <property type="match status" value="1"/>
</dbReference>
<evidence type="ECO:0000313" key="2">
    <source>
        <dbReference type="EMBL" id="RBP38075.1"/>
    </source>
</evidence>